<gene>
    <name evidence="3" type="ORF">BLM47_02055</name>
</gene>
<organism evidence="3 4">
    <name type="scientific">Candidatus Reconcilbacillus cellulovorans</name>
    <dbReference type="NCBI Taxonomy" id="1906605"/>
    <lineage>
        <taxon>Bacteria</taxon>
        <taxon>Bacillati</taxon>
        <taxon>Bacillota</taxon>
        <taxon>Bacilli</taxon>
        <taxon>Bacillales</taxon>
        <taxon>Paenibacillaceae</taxon>
        <taxon>Candidatus Reconcilbacillus</taxon>
    </lineage>
</organism>
<proteinExistence type="predicted"/>
<accession>A0A2A6E3Z8</accession>
<dbReference type="Proteomes" id="UP000243688">
    <property type="component" value="Unassembled WGS sequence"/>
</dbReference>
<evidence type="ECO:0000256" key="1">
    <source>
        <dbReference type="SAM" id="MobiDB-lite"/>
    </source>
</evidence>
<reference evidence="3 4" key="1">
    <citation type="submission" date="2016-12" db="EMBL/GenBank/DDBJ databases">
        <title>Candidatus Reconcilibacillus cellulovorans genome.</title>
        <authorList>
            <person name="Kolinko S."/>
            <person name="Wu Y.-W."/>
            <person name="Tachea F."/>
            <person name="Denzel E."/>
            <person name="Hiras J."/>
            <person name="Baecker N."/>
            <person name="Chan L.J."/>
            <person name="Eichorst S.A."/>
            <person name="Frey D."/>
            <person name="Adams P.D."/>
            <person name="Pray T."/>
            <person name="Tanjore D."/>
            <person name="Petzold C.J."/>
            <person name="Gladden J.M."/>
            <person name="Simmons B.A."/>
            <person name="Singer S.W."/>
        </authorList>
    </citation>
    <scope>NUCLEOTIDE SEQUENCE [LARGE SCALE GENOMIC DNA]</scope>
    <source>
        <strain evidence="3">JTherm</strain>
    </source>
</reference>
<evidence type="ECO:0000256" key="2">
    <source>
        <dbReference type="SAM" id="Phobius"/>
    </source>
</evidence>
<evidence type="ECO:0000313" key="4">
    <source>
        <dbReference type="Proteomes" id="UP000243688"/>
    </source>
</evidence>
<dbReference type="AlphaFoldDB" id="A0A2A6E3Z8"/>
<feature type="region of interest" description="Disordered" evidence="1">
    <location>
        <begin position="1"/>
        <end position="38"/>
    </location>
</feature>
<dbReference type="EMBL" id="MOXJ01000002">
    <property type="protein sequence ID" value="PDO11529.1"/>
    <property type="molecule type" value="Genomic_DNA"/>
</dbReference>
<feature type="transmembrane region" description="Helical" evidence="2">
    <location>
        <begin position="91"/>
        <end position="111"/>
    </location>
</feature>
<protein>
    <submittedName>
        <fullName evidence="3">Uncharacterized protein</fullName>
    </submittedName>
</protein>
<feature type="compositionally biased region" description="Gly residues" evidence="1">
    <location>
        <begin position="28"/>
        <end position="38"/>
    </location>
</feature>
<keyword evidence="2" id="KW-1133">Transmembrane helix</keyword>
<name>A0A2A6E3Z8_9BACL</name>
<sequence length="117" mass="12449">MLVSSRRRNAVMTTRGETSGGRETEGRASGGRGSGGCRTGGREIVYRIGRRTGTIRVPVREEATADRFGVPARPSRTGRLWRQAPAPGKRATALAACALPVAALCAFLWLIRTLAAV</sequence>
<comment type="caution">
    <text evidence="3">The sequence shown here is derived from an EMBL/GenBank/DDBJ whole genome shotgun (WGS) entry which is preliminary data.</text>
</comment>
<evidence type="ECO:0000313" key="3">
    <source>
        <dbReference type="EMBL" id="PDO11529.1"/>
    </source>
</evidence>
<keyword evidence="2" id="KW-0812">Transmembrane</keyword>
<keyword evidence="2" id="KW-0472">Membrane</keyword>